<gene>
    <name evidence="1" type="ORF">HOLleu_09077</name>
</gene>
<dbReference type="EMBL" id="JAIZAY010000003">
    <property type="protein sequence ID" value="KAJ8045952.1"/>
    <property type="molecule type" value="Genomic_DNA"/>
</dbReference>
<dbReference type="OrthoDB" id="5531344at2759"/>
<comment type="caution">
    <text evidence="1">The sequence shown here is derived from an EMBL/GenBank/DDBJ whole genome shotgun (WGS) entry which is preliminary data.</text>
</comment>
<protein>
    <submittedName>
        <fullName evidence="1">MAP3K12-binding inhibitory protein 1</fullName>
    </submittedName>
</protein>
<sequence length="285" mass="32156">MPQDSHGTGLCNNVSWLEHVNLSGSLSLAMNQPSTLPVKVSPAILTSSLEKLVSNLQDILNTAKTLPETKDNVSQETVITPDPELVQIVATNSEIDRRIQAFMNRKKAEVDEANCREFCSSGKQDSTCARTDSVFVSRNSSKSHVKVSRVAHAYGPQTRPHLIRAENVKVDTSFQRSPQKRDKNEGLEERLHNMESFLRLRQGQRVPENVYERIRVLEERILHLESISPEYFSITPTAFKRQRLSQSMSEDTDLDDINNRIKQLEESLKKKKGATSVTEVKTSPT</sequence>
<dbReference type="Proteomes" id="UP001152320">
    <property type="component" value="Chromosome 3"/>
</dbReference>
<proteinExistence type="predicted"/>
<reference evidence="1" key="1">
    <citation type="submission" date="2021-10" db="EMBL/GenBank/DDBJ databases">
        <title>Tropical sea cucumber genome reveals ecological adaptation and Cuvierian tubules defense mechanism.</title>
        <authorList>
            <person name="Chen T."/>
        </authorList>
    </citation>
    <scope>NUCLEOTIDE SEQUENCE</scope>
    <source>
        <strain evidence="1">Nanhai2018</strain>
        <tissue evidence="1">Muscle</tissue>
    </source>
</reference>
<dbReference type="AlphaFoldDB" id="A0A9Q1CIG3"/>
<organism evidence="1 2">
    <name type="scientific">Holothuria leucospilota</name>
    <name type="common">Black long sea cucumber</name>
    <name type="synonym">Mertensiothuria leucospilota</name>
    <dbReference type="NCBI Taxonomy" id="206669"/>
    <lineage>
        <taxon>Eukaryota</taxon>
        <taxon>Metazoa</taxon>
        <taxon>Echinodermata</taxon>
        <taxon>Eleutherozoa</taxon>
        <taxon>Echinozoa</taxon>
        <taxon>Holothuroidea</taxon>
        <taxon>Aspidochirotacea</taxon>
        <taxon>Aspidochirotida</taxon>
        <taxon>Holothuriidae</taxon>
        <taxon>Holothuria</taxon>
    </lineage>
</organism>
<evidence type="ECO:0000313" key="1">
    <source>
        <dbReference type="EMBL" id="KAJ8045952.1"/>
    </source>
</evidence>
<evidence type="ECO:0000313" key="2">
    <source>
        <dbReference type="Proteomes" id="UP001152320"/>
    </source>
</evidence>
<keyword evidence="2" id="KW-1185">Reference proteome</keyword>
<accession>A0A9Q1CIG3</accession>
<name>A0A9Q1CIG3_HOLLE</name>